<dbReference type="Pfam" id="PF07690">
    <property type="entry name" value="MFS_1"/>
    <property type="match status" value="1"/>
</dbReference>
<dbReference type="PANTHER" id="PTHR23507">
    <property type="entry name" value="ZGC:174356"/>
    <property type="match status" value="1"/>
</dbReference>
<feature type="region of interest" description="Disordered" evidence="5">
    <location>
        <begin position="495"/>
        <end position="531"/>
    </location>
</feature>
<feature type="transmembrane region" description="Helical" evidence="6">
    <location>
        <begin position="264"/>
        <end position="292"/>
    </location>
</feature>
<name>A0A0H2RVP9_9AGAM</name>
<dbReference type="Gene3D" id="1.20.1250.20">
    <property type="entry name" value="MFS general substrate transporter like domains"/>
    <property type="match status" value="1"/>
</dbReference>
<feature type="transmembrane region" description="Helical" evidence="6">
    <location>
        <begin position="644"/>
        <end position="663"/>
    </location>
</feature>
<comment type="subcellular location">
    <subcellularLocation>
        <location evidence="1">Membrane</location>
        <topology evidence="1">Multi-pass membrane protein</topology>
    </subcellularLocation>
</comment>
<feature type="transmembrane region" description="Helical" evidence="6">
    <location>
        <begin position="333"/>
        <end position="355"/>
    </location>
</feature>
<evidence type="ECO:0000256" key="1">
    <source>
        <dbReference type="ARBA" id="ARBA00004141"/>
    </source>
</evidence>
<dbReference type="GO" id="GO:0016020">
    <property type="term" value="C:membrane"/>
    <property type="evidence" value="ECO:0007669"/>
    <property type="project" value="UniProtKB-SubCell"/>
</dbReference>
<dbReference type="GO" id="GO:0022857">
    <property type="term" value="F:transmembrane transporter activity"/>
    <property type="evidence" value="ECO:0007669"/>
    <property type="project" value="InterPro"/>
</dbReference>
<feature type="transmembrane region" description="Helical" evidence="6">
    <location>
        <begin position="461"/>
        <end position="482"/>
    </location>
</feature>
<feature type="transmembrane region" description="Helical" evidence="6">
    <location>
        <begin position="422"/>
        <end position="441"/>
    </location>
</feature>
<dbReference type="InterPro" id="IPR011701">
    <property type="entry name" value="MFS"/>
</dbReference>
<evidence type="ECO:0000313" key="8">
    <source>
        <dbReference type="Proteomes" id="UP000053477"/>
    </source>
</evidence>
<reference evidence="7 8" key="1">
    <citation type="submission" date="2015-04" db="EMBL/GenBank/DDBJ databases">
        <title>Complete genome sequence of Schizopora paradoxa KUC8140, a cosmopolitan wood degrader in East Asia.</title>
        <authorList>
            <consortium name="DOE Joint Genome Institute"/>
            <person name="Min B."/>
            <person name="Park H."/>
            <person name="Jang Y."/>
            <person name="Kim J.-J."/>
            <person name="Kim K.H."/>
            <person name="Pangilinan J."/>
            <person name="Lipzen A."/>
            <person name="Riley R."/>
            <person name="Grigoriev I.V."/>
            <person name="Spatafora J.W."/>
            <person name="Choi I.-G."/>
        </authorList>
    </citation>
    <scope>NUCLEOTIDE SEQUENCE [LARGE SCALE GENOMIC DNA]</scope>
    <source>
        <strain evidence="7 8">KUC8140</strain>
    </source>
</reference>
<feature type="transmembrane region" description="Helical" evidence="6">
    <location>
        <begin position="205"/>
        <end position="224"/>
    </location>
</feature>
<dbReference type="InParanoid" id="A0A0H2RVP9"/>
<dbReference type="AlphaFoldDB" id="A0A0H2RVP9"/>
<feature type="transmembrane region" description="Helical" evidence="6">
    <location>
        <begin position="545"/>
        <end position="563"/>
    </location>
</feature>
<organism evidence="7 8">
    <name type="scientific">Schizopora paradoxa</name>
    <dbReference type="NCBI Taxonomy" id="27342"/>
    <lineage>
        <taxon>Eukaryota</taxon>
        <taxon>Fungi</taxon>
        <taxon>Dikarya</taxon>
        <taxon>Basidiomycota</taxon>
        <taxon>Agaricomycotina</taxon>
        <taxon>Agaricomycetes</taxon>
        <taxon>Hymenochaetales</taxon>
        <taxon>Schizoporaceae</taxon>
        <taxon>Schizopora</taxon>
    </lineage>
</organism>
<keyword evidence="2 6" id="KW-0812">Transmembrane</keyword>
<feature type="region of interest" description="Disordered" evidence="5">
    <location>
        <begin position="61"/>
        <end position="97"/>
    </location>
</feature>
<dbReference type="OrthoDB" id="3026777at2759"/>
<dbReference type="FunCoup" id="A0A0H2RVP9">
    <property type="interactions" value="23"/>
</dbReference>
<feature type="transmembrane region" description="Helical" evidence="6">
    <location>
        <begin position="236"/>
        <end position="258"/>
    </location>
</feature>
<dbReference type="InterPro" id="IPR036259">
    <property type="entry name" value="MFS_trans_sf"/>
</dbReference>
<evidence type="ECO:0000256" key="2">
    <source>
        <dbReference type="ARBA" id="ARBA00022692"/>
    </source>
</evidence>
<keyword evidence="8" id="KW-1185">Reference proteome</keyword>
<gene>
    <name evidence="7" type="ORF">SCHPADRAFT_904076</name>
</gene>
<dbReference type="PANTHER" id="PTHR23507:SF1">
    <property type="entry name" value="FI18259P1-RELATED"/>
    <property type="match status" value="1"/>
</dbReference>
<dbReference type="SUPFAM" id="SSF103473">
    <property type="entry name" value="MFS general substrate transporter"/>
    <property type="match status" value="1"/>
</dbReference>
<evidence type="ECO:0000256" key="4">
    <source>
        <dbReference type="ARBA" id="ARBA00023136"/>
    </source>
</evidence>
<keyword evidence="4 6" id="KW-0472">Membrane</keyword>
<feature type="transmembrane region" description="Helical" evidence="6">
    <location>
        <begin position="304"/>
        <end position="327"/>
    </location>
</feature>
<keyword evidence="3 6" id="KW-1133">Transmembrane helix</keyword>
<protein>
    <submittedName>
        <fullName evidence="7">MFS general substrate transporter</fullName>
    </submittedName>
</protein>
<feature type="region of interest" description="Disordered" evidence="5">
    <location>
        <begin position="1"/>
        <end position="35"/>
    </location>
</feature>
<evidence type="ECO:0000256" key="5">
    <source>
        <dbReference type="SAM" id="MobiDB-lite"/>
    </source>
</evidence>
<accession>A0A0H2RVP9</accession>
<proteinExistence type="predicted"/>
<feature type="compositionally biased region" description="Acidic residues" evidence="5">
    <location>
        <begin position="74"/>
        <end position="92"/>
    </location>
</feature>
<feature type="compositionally biased region" description="Polar residues" evidence="5">
    <location>
        <begin position="495"/>
        <end position="507"/>
    </location>
</feature>
<sequence length="722" mass="78604">MSNDAQPSPLLRVPSRSRPRSSRNTSTSSVLYLPQGPDALLYPEGAVSEEAVELLHDFVHPSHQRPDGEQTLVGEDEEDGDGSEADSDEEEERGALASRPWYKRPSPWWILSTMPFSAMAMSACVAPRVEIYTELACRAHRPEYETGRILPPMFFRAIEPQVIANYTEDDISYIVPSLNYGDNFAPEEPNPCAKDPEVNAAAAKLIAAMTTVMGILSCLTTGFWGSFSDRVGRLRIMGISVIGLLVTDFNFIFVYNFSERLPGGYWFLLLGPFVEGLLGGFTAGVAAIHAYVADTTDPTSRSRTFSLSLGLLFIGMAFGPTLGSVLIRSTHQVITVFYFATATHIAYSLLVWFVIPESLSPRVMAANKEKRRRENEEAQTNASSDSRTLVVLKRAFAFLSPLTVFAPETIRLAGSTKTRRDWNLTLLAAAFGFSGLVFSSYQYKFQYAAMTFGWTSEELGYWLSLVGATRAFYLTAILPVIIKLFNRPKPAIQLPTSPSEPLNNDPSSALPPDSSEREHPHHAPSQHRVAPHTPSFDLGLARASLALEVVCYAAIPLAMYPLTFTALSMLVSFGGGFNPAVQALALELFTRRLNGGEGGGAAGEGANGRLFGALSVVQAMCSQIIGPALFGITYMKTVAVLPKTIFFVSAGCITLSFVCLSFVRIDKLSRPKDQEATLSVSVPRAHGVDREETLVGGDSSALEERDTGTKKTVKTANLIEIA</sequence>
<evidence type="ECO:0000256" key="6">
    <source>
        <dbReference type="SAM" id="Phobius"/>
    </source>
</evidence>
<evidence type="ECO:0000313" key="7">
    <source>
        <dbReference type="EMBL" id="KLO13488.1"/>
    </source>
</evidence>
<evidence type="ECO:0000256" key="3">
    <source>
        <dbReference type="ARBA" id="ARBA00022989"/>
    </source>
</evidence>
<dbReference type="EMBL" id="KQ085958">
    <property type="protein sequence ID" value="KLO13488.1"/>
    <property type="molecule type" value="Genomic_DNA"/>
</dbReference>
<dbReference type="Proteomes" id="UP000053477">
    <property type="component" value="Unassembled WGS sequence"/>
</dbReference>